<dbReference type="OrthoDB" id="9806195at2"/>
<dbReference type="STRING" id="29486.UGYR_04650"/>
<dbReference type="KEGG" id="yrb:UGYR_04650"/>
<dbReference type="PROSITE" id="PS00197">
    <property type="entry name" value="2FE2S_FER_1"/>
    <property type="match status" value="1"/>
</dbReference>
<dbReference type="NCBIfam" id="NF007985">
    <property type="entry name" value="PRK10713.1"/>
    <property type="match status" value="1"/>
</dbReference>
<dbReference type="PROSITE" id="PS51085">
    <property type="entry name" value="2FE2S_FER_2"/>
    <property type="match status" value="1"/>
</dbReference>
<name>A0A085U4T2_YERRU</name>
<dbReference type="InterPro" id="IPR001041">
    <property type="entry name" value="2Fe-2S_ferredoxin-type"/>
</dbReference>
<dbReference type="EMBL" id="LN681231">
    <property type="protein sequence ID" value="CEK28185.1"/>
    <property type="molecule type" value="Genomic_DNA"/>
</dbReference>
<gene>
    <name evidence="3" type="primary">ycbX_3</name>
    <name evidence="2" type="ORF">CSF007_12230</name>
    <name evidence="3" type="ORF">NCTC10476_03268</name>
</gene>
<dbReference type="SUPFAM" id="SSF54292">
    <property type="entry name" value="2Fe-2S ferredoxin-like"/>
    <property type="match status" value="1"/>
</dbReference>
<proteinExistence type="predicted"/>
<evidence type="ECO:0000259" key="1">
    <source>
        <dbReference type="PROSITE" id="PS51085"/>
    </source>
</evidence>
<dbReference type="Gene3D" id="3.10.20.30">
    <property type="match status" value="1"/>
</dbReference>
<dbReference type="InterPro" id="IPR006058">
    <property type="entry name" value="2Fe2S_fd_BS"/>
</dbReference>
<accession>A0A085U4T2</accession>
<sequence>MATKAIINLRTSGTQVPYSDNGSSLLEALEHHQIAVEYQCRSGYCGSCRTRLLRGEVCYQQQPLAFIQDGDILPCCCTPVGDIELEM</sequence>
<dbReference type="CDD" id="cd00207">
    <property type="entry name" value="fer2"/>
    <property type="match status" value="1"/>
</dbReference>
<reference evidence="3 4" key="2">
    <citation type="submission" date="2018-06" db="EMBL/GenBank/DDBJ databases">
        <authorList>
            <consortium name="Pathogen Informatics"/>
            <person name="Doyle S."/>
        </authorList>
    </citation>
    <scope>NUCLEOTIDE SEQUENCE [LARGE SCALE GENOMIC DNA]</scope>
    <source>
        <strain evidence="3 4">NCTC10476</strain>
    </source>
</reference>
<evidence type="ECO:0000313" key="4">
    <source>
        <dbReference type="Proteomes" id="UP000255169"/>
    </source>
</evidence>
<keyword evidence="4" id="KW-1185">Reference proteome</keyword>
<dbReference type="RefSeq" id="WP_004717822.1">
    <property type="nucleotide sequence ID" value="NZ_CABIHR010000043.1"/>
</dbReference>
<dbReference type="GO" id="GO:0051537">
    <property type="term" value="F:2 iron, 2 sulfur cluster binding"/>
    <property type="evidence" value="ECO:0007669"/>
    <property type="project" value="InterPro"/>
</dbReference>
<evidence type="ECO:0000313" key="2">
    <source>
        <dbReference type="EMBL" id="CEK28185.1"/>
    </source>
</evidence>
<dbReference type="GeneID" id="66880080"/>
<protein>
    <submittedName>
        <fullName evidence="2 3">Ferredoxin</fullName>
    </submittedName>
</protein>
<evidence type="ECO:0000313" key="3">
    <source>
        <dbReference type="EMBL" id="SUQ01885.1"/>
    </source>
</evidence>
<reference evidence="2" key="1">
    <citation type="journal article" date="2015" name="Genome Announc.">
        <title>Complete Genome Sequence of Yersinia ruckeri Strain CSF007-82, Etiologic Agent of Red Mouth Disease in Salmonid Fish.</title>
        <authorList>
            <person name="Nelson M.C."/>
            <person name="LaPatra S.E."/>
            <person name="Welch T.J."/>
            <person name="Graf J."/>
        </authorList>
    </citation>
    <scope>NUCLEOTIDE SEQUENCE</scope>
    <source>
        <strain evidence="2">CSF007-82</strain>
    </source>
</reference>
<dbReference type="AlphaFoldDB" id="A0A085U4T2"/>
<dbReference type="EMBL" id="UHJG01000001">
    <property type="protein sequence ID" value="SUQ01885.1"/>
    <property type="molecule type" value="Genomic_DNA"/>
</dbReference>
<dbReference type="InterPro" id="IPR036010">
    <property type="entry name" value="2Fe-2S_ferredoxin-like_sf"/>
</dbReference>
<dbReference type="Pfam" id="PF00111">
    <property type="entry name" value="Fer2"/>
    <property type="match status" value="1"/>
</dbReference>
<dbReference type="Proteomes" id="UP000255169">
    <property type="component" value="Unassembled WGS sequence"/>
</dbReference>
<feature type="domain" description="2Fe-2S ferredoxin-type" evidence="1">
    <location>
        <begin position="5"/>
        <end position="87"/>
    </location>
</feature>
<dbReference type="InterPro" id="IPR012675">
    <property type="entry name" value="Beta-grasp_dom_sf"/>
</dbReference>
<dbReference type="PATRIC" id="fig|29486.44.peg.2611"/>
<dbReference type="eggNOG" id="COG0633">
    <property type="taxonomic scope" value="Bacteria"/>
</dbReference>
<organism evidence="2">
    <name type="scientific">Yersinia ruckeri</name>
    <dbReference type="NCBI Taxonomy" id="29486"/>
    <lineage>
        <taxon>Bacteria</taxon>
        <taxon>Pseudomonadati</taxon>
        <taxon>Pseudomonadota</taxon>
        <taxon>Gammaproteobacteria</taxon>
        <taxon>Enterobacterales</taxon>
        <taxon>Yersiniaceae</taxon>
        <taxon>Yersinia</taxon>
    </lineage>
</organism>